<name>A0A9P1BNW8_9DINO</name>
<evidence type="ECO:0000256" key="1">
    <source>
        <dbReference type="PROSITE-ProRule" id="PRU00023"/>
    </source>
</evidence>
<feature type="region of interest" description="Disordered" evidence="2">
    <location>
        <begin position="443"/>
        <end position="477"/>
    </location>
</feature>
<organism evidence="3">
    <name type="scientific">Cladocopium goreaui</name>
    <dbReference type="NCBI Taxonomy" id="2562237"/>
    <lineage>
        <taxon>Eukaryota</taxon>
        <taxon>Sar</taxon>
        <taxon>Alveolata</taxon>
        <taxon>Dinophyceae</taxon>
        <taxon>Suessiales</taxon>
        <taxon>Symbiodiniaceae</taxon>
        <taxon>Cladocopium</taxon>
    </lineage>
</organism>
<dbReference type="AlphaFoldDB" id="A0A9P1BNW8"/>
<dbReference type="Gene3D" id="3.30.420.10">
    <property type="entry name" value="Ribonuclease H-like superfamily/Ribonuclease H"/>
    <property type="match status" value="1"/>
</dbReference>
<feature type="repeat" description="ANK" evidence="1">
    <location>
        <begin position="857"/>
        <end position="889"/>
    </location>
</feature>
<feature type="compositionally biased region" description="Low complexity" evidence="2">
    <location>
        <begin position="1"/>
        <end position="28"/>
    </location>
</feature>
<evidence type="ECO:0000313" key="5">
    <source>
        <dbReference type="EMBL" id="CAL4764064.1"/>
    </source>
</evidence>
<dbReference type="EMBL" id="CAMXCT030000294">
    <property type="protein sequence ID" value="CAL4764064.1"/>
    <property type="molecule type" value="Genomic_DNA"/>
</dbReference>
<feature type="repeat" description="ANK" evidence="1">
    <location>
        <begin position="890"/>
        <end position="922"/>
    </location>
</feature>
<dbReference type="SUPFAM" id="SSF53098">
    <property type="entry name" value="Ribonuclease H-like"/>
    <property type="match status" value="1"/>
</dbReference>
<dbReference type="InterPro" id="IPR036770">
    <property type="entry name" value="Ankyrin_rpt-contain_sf"/>
</dbReference>
<feature type="compositionally biased region" description="Acidic residues" evidence="2">
    <location>
        <begin position="29"/>
        <end position="39"/>
    </location>
</feature>
<evidence type="ECO:0000313" key="4">
    <source>
        <dbReference type="EMBL" id="CAL1130127.1"/>
    </source>
</evidence>
<accession>A0A9P1BNW8</accession>
<dbReference type="PANTHER" id="PTHR46224">
    <property type="entry name" value="ANKYRIN REPEAT FAMILY PROTEIN"/>
    <property type="match status" value="1"/>
</dbReference>
<dbReference type="InterPro" id="IPR051616">
    <property type="entry name" value="Cul2-RING_E3_ligase_SR"/>
</dbReference>
<reference evidence="4" key="2">
    <citation type="submission" date="2024-04" db="EMBL/GenBank/DDBJ databases">
        <authorList>
            <person name="Chen Y."/>
            <person name="Shah S."/>
            <person name="Dougan E. K."/>
            <person name="Thang M."/>
            <person name="Chan C."/>
        </authorList>
    </citation>
    <scope>NUCLEOTIDE SEQUENCE [LARGE SCALE GENOMIC DNA]</scope>
</reference>
<feature type="compositionally biased region" description="Basic and acidic residues" evidence="2">
    <location>
        <begin position="40"/>
        <end position="52"/>
    </location>
</feature>
<dbReference type="Gene3D" id="1.25.40.20">
    <property type="entry name" value="Ankyrin repeat-containing domain"/>
    <property type="match status" value="1"/>
</dbReference>
<keyword evidence="1" id="KW-0040">ANK repeat</keyword>
<dbReference type="Pfam" id="PF12796">
    <property type="entry name" value="Ank_2"/>
    <property type="match status" value="2"/>
</dbReference>
<proteinExistence type="predicted"/>
<feature type="compositionally biased region" description="Basic and acidic residues" evidence="2">
    <location>
        <begin position="513"/>
        <end position="538"/>
    </location>
</feature>
<protein>
    <submittedName>
        <fullName evidence="5">Ankyrin-1 (ANK-1) (Erythrocyte ankyrin)</fullName>
    </submittedName>
</protein>
<dbReference type="GO" id="GO:0003676">
    <property type="term" value="F:nucleic acid binding"/>
    <property type="evidence" value="ECO:0007669"/>
    <property type="project" value="InterPro"/>
</dbReference>
<dbReference type="SUPFAM" id="SSF48403">
    <property type="entry name" value="Ankyrin repeat"/>
    <property type="match status" value="1"/>
</dbReference>
<dbReference type="SMART" id="SM00248">
    <property type="entry name" value="ANK"/>
    <property type="match status" value="5"/>
</dbReference>
<dbReference type="Proteomes" id="UP001152797">
    <property type="component" value="Unassembled WGS sequence"/>
</dbReference>
<dbReference type="PANTHER" id="PTHR46224:SF6">
    <property type="entry name" value="ANKYRIN REPEAT FAMILY PROTEIN"/>
    <property type="match status" value="1"/>
</dbReference>
<feature type="region of interest" description="Disordered" evidence="2">
    <location>
        <begin position="1"/>
        <end position="64"/>
    </location>
</feature>
<reference evidence="3" key="1">
    <citation type="submission" date="2022-10" db="EMBL/GenBank/DDBJ databases">
        <authorList>
            <person name="Chen Y."/>
            <person name="Dougan E. K."/>
            <person name="Chan C."/>
            <person name="Rhodes N."/>
            <person name="Thang M."/>
        </authorList>
    </citation>
    <scope>NUCLEOTIDE SEQUENCE</scope>
</reference>
<comment type="caution">
    <text evidence="3">The sequence shown here is derived from an EMBL/GenBank/DDBJ whole genome shotgun (WGS) entry which is preliminary data.</text>
</comment>
<dbReference type="PROSITE" id="PS50088">
    <property type="entry name" value="ANK_REPEAT"/>
    <property type="match status" value="4"/>
</dbReference>
<dbReference type="PROSITE" id="PS50297">
    <property type="entry name" value="ANK_REP_REGION"/>
    <property type="match status" value="4"/>
</dbReference>
<feature type="region of interest" description="Disordered" evidence="2">
    <location>
        <begin position="513"/>
        <end position="581"/>
    </location>
</feature>
<dbReference type="InterPro" id="IPR012337">
    <property type="entry name" value="RNaseH-like_sf"/>
</dbReference>
<feature type="repeat" description="ANK" evidence="1">
    <location>
        <begin position="989"/>
        <end position="1021"/>
    </location>
</feature>
<evidence type="ECO:0000313" key="6">
    <source>
        <dbReference type="Proteomes" id="UP001152797"/>
    </source>
</evidence>
<feature type="repeat" description="ANK" evidence="1">
    <location>
        <begin position="953"/>
        <end position="976"/>
    </location>
</feature>
<feature type="compositionally biased region" description="Low complexity" evidence="2">
    <location>
        <begin position="549"/>
        <end position="567"/>
    </location>
</feature>
<dbReference type="EMBL" id="CAMXCT020000294">
    <property type="protein sequence ID" value="CAL1130127.1"/>
    <property type="molecule type" value="Genomic_DNA"/>
</dbReference>
<evidence type="ECO:0000256" key="2">
    <source>
        <dbReference type="SAM" id="MobiDB-lite"/>
    </source>
</evidence>
<gene>
    <name evidence="3" type="ORF">C1SCF055_LOCUS4947</name>
</gene>
<dbReference type="InterPro" id="IPR036397">
    <property type="entry name" value="RNaseH_sf"/>
</dbReference>
<feature type="compositionally biased region" description="Low complexity" evidence="2">
    <location>
        <begin position="466"/>
        <end position="477"/>
    </location>
</feature>
<evidence type="ECO:0000313" key="3">
    <source>
        <dbReference type="EMBL" id="CAI3976752.1"/>
    </source>
</evidence>
<dbReference type="EMBL" id="CAMXCT010000294">
    <property type="protein sequence ID" value="CAI3976752.1"/>
    <property type="molecule type" value="Genomic_DNA"/>
</dbReference>
<sequence>MEDGGDVSAASAGAGSSGDVPAASAGADAFEDEVDLEIGEEQRKAIVKKEPHQPSQAEVDEHESTGHVVHRSWCLHCKRARVTADRHVPKELDEPETQLPTLSLDYFYMNQDQVADEATLPSIVVKCHKTKRFWASVLPGKGADAFAIAWLGGVLDDAGFNKVILKSDGEPSLVSLKQKVKEIKTHIEVHLVETPVEDHQANGFIEVGVREIKRQCRALLSDLEFKLERKVDPGHPLLVWLPRHAAFLLTRYRVGTDGKTAFERTYGRKWRIPLVRFGESILYRPRANRGGKRNDLAPRVSIGMYVGTGNRNSDVFVMTERGIMKGNSIHRRPPDDQFKHDQFDSLRGLPWRLQEREHGGLRIALPDVAAPRERPAVQEVIPRNLYVTKNDLEKHGHTPLCPGCEAAILEMPSRAHNAECRQRIQIELDKTPEGQERIKRARERVAQGRRPRGAAAPPEGGGAEGGEAAPPVVPGGEVEQPVLQDRVPLDAEMDASEAVGEPLVDTDFRGELRQREQEREGSPKRQKQEQSRGEKRSSQVDVEDLYNESSAQASGSAGPPAPDASSGVPEGAAAAPTSPETNQEMLHLCSLLKDVIAKGKVAEIFSPPRVAAQAQVVGLAPGFSIDLETKRGDGTHWDLSKDEHIRDLFQLLDYEKPEFLGGSPPCGPFSKLQNIVDAKGNVSPEVRAQRLKDGRKHLRTAVSAYEHQMNAGRYFYHEHPKGAASWEERAVKRLRADERVYEEEFWKQLPDSDDTIVEPVLDAHSGAVLDVDKVRASSTLQSTISLSSGEAEYYSIVRGVSIGMHGIDPNALSFEDVGERRTLLCLSIEEAMKLDQDLSKVDLLLESRADPTRPSESGSFPLQLAAKYGNVKLARKLLQARAEVNQQDAKRVSPLHTAVHQDTAQLVQLLLMHNANANAPDQIGQSPVFFAGSTTVIAALIDAKADLHHLNKKGQSALHLAAHNGRFEAVAYLTDHEFVDESIDMQDERGRSPLHLAAAQGHQRVVSRLMDVGANPRLKMHNGQTPMTLADKKDTELAMYIYNRMTGGKHATWGEAMQNPMFLTLAAVLGVACFVNRSVLFDLFWELVILRMKG</sequence>
<keyword evidence="6" id="KW-1185">Reference proteome</keyword>
<dbReference type="InterPro" id="IPR002110">
    <property type="entry name" value="Ankyrin_rpt"/>
</dbReference>
<dbReference type="OrthoDB" id="448368at2759"/>